<evidence type="ECO:0000313" key="1">
    <source>
        <dbReference type="EMBL" id="MEP0817162.1"/>
    </source>
</evidence>
<dbReference type="InterPro" id="IPR029044">
    <property type="entry name" value="Nucleotide-diphossugar_trans"/>
</dbReference>
<reference evidence="1 2" key="1">
    <citation type="submission" date="2022-04" db="EMBL/GenBank/DDBJ databases">
        <title>Positive selection, recombination, and allopatry shape intraspecific diversity of widespread and dominant cyanobacteria.</title>
        <authorList>
            <person name="Wei J."/>
            <person name="Shu W."/>
            <person name="Hu C."/>
        </authorList>
    </citation>
    <scope>NUCLEOTIDE SEQUENCE [LARGE SCALE GENOMIC DNA]</scope>
    <source>
        <strain evidence="1 2">GB2-A4</strain>
    </source>
</reference>
<accession>A0ABV0J5X0</accession>
<dbReference type="Proteomes" id="UP001464891">
    <property type="component" value="Unassembled WGS sequence"/>
</dbReference>
<proteinExistence type="predicted"/>
<keyword evidence="2" id="KW-1185">Reference proteome</keyword>
<protein>
    <submittedName>
        <fullName evidence="1">Glycosyltransferase family 2 protein</fullName>
    </submittedName>
</protein>
<dbReference type="EMBL" id="JAMPKM010000004">
    <property type="protein sequence ID" value="MEP0817162.1"/>
    <property type="molecule type" value="Genomic_DNA"/>
</dbReference>
<dbReference type="RefSeq" id="WP_190437892.1">
    <property type="nucleotide sequence ID" value="NZ_JAMPKM010000004.1"/>
</dbReference>
<gene>
    <name evidence="1" type="ORF">NC998_08640</name>
</gene>
<evidence type="ECO:0000313" key="2">
    <source>
        <dbReference type="Proteomes" id="UP001464891"/>
    </source>
</evidence>
<sequence>MLVFVVPLKSSSVSNSWERVSQLFERCIKSICNQTSPNFKVVIACHEIPDIKFSHSSIEYVPVSFDPPRLDVLDDKLRDKLQKVSFGLTFAEKFNPSHTMLVDADDCVSKHLAAFVSQNPQANGWFINQGYEYENGSRLIYRNQSSFHLKCGTSNIIKYSAYKLSEFSGETKEQAYWIGHRNVEKSMKKRNMPIDPLPFSGAIYNVFNGENIYYQKNLSDPNNPRKAHNSDSFFLRSTKRAGKLLASQLLTNSIRDEFGLYPIH</sequence>
<organism evidence="1 2">
    <name type="scientific">Trichocoleus desertorum GB2-A4</name>
    <dbReference type="NCBI Taxonomy" id="2933944"/>
    <lineage>
        <taxon>Bacteria</taxon>
        <taxon>Bacillati</taxon>
        <taxon>Cyanobacteriota</taxon>
        <taxon>Cyanophyceae</taxon>
        <taxon>Leptolyngbyales</taxon>
        <taxon>Trichocoleusaceae</taxon>
        <taxon>Trichocoleus</taxon>
    </lineage>
</organism>
<dbReference type="SUPFAM" id="SSF53448">
    <property type="entry name" value="Nucleotide-diphospho-sugar transferases"/>
    <property type="match status" value="1"/>
</dbReference>
<name>A0ABV0J5X0_9CYAN</name>
<comment type="caution">
    <text evidence="1">The sequence shown here is derived from an EMBL/GenBank/DDBJ whole genome shotgun (WGS) entry which is preliminary data.</text>
</comment>